<dbReference type="Gene3D" id="3.20.20.70">
    <property type="entry name" value="Aldolase class I"/>
    <property type="match status" value="1"/>
</dbReference>
<keyword evidence="5" id="KW-0119">Carbohydrate metabolism</keyword>
<dbReference type="PANTHER" id="PTHR30246:SF1">
    <property type="entry name" value="2-DEHYDRO-3-DEOXY-6-PHOSPHOGALACTONATE ALDOLASE-RELATED"/>
    <property type="match status" value="1"/>
</dbReference>
<dbReference type="InterPro" id="IPR031338">
    <property type="entry name" value="KDPG/KHG_AS_2"/>
</dbReference>
<dbReference type="AlphaFoldDB" id="A0A3S4JMB4"/>
<evidence type="ECO:0000256" key="1">
    <source>
        <dbReference type="ARBA" id="ARBA00004761"/>
    </source>
</evidence>
<evidence type="ECO:0000256" key="5">
    <source>
        <dbReference type="ARBA" id="ARBA00023277"/>
    </source>
</evidence>
<dbReference type="InterPro" id="IPR000887">
    <property type="entry name" value="Aldlse_KDPG_KHG"/>
</dbReference>
<dbReference type="EC" id="4.1.2.21" evidence="6"/>
<comment type="subunit">
    <text evidence="3">Homotrimer.</text>
</comment>
<sequence>MKMHLTLPLVAILRGITPDEVDDHIPVLIEAGFEAIEIPLNSPSWQTSIAHAAQRYGGQALIGAGTVVNVADVDQLAAAGCRFIVTPAAQPAVIRRALHHAMPALPGCATPTEAFNAIEAGARQIKLFPAGQFGPGYVRALKSVLPEDIALYAVGGVTPETLGAYLQAGCSGAGLGNDLYRAGQTPARTAAQAQAFAAAYRSHANQNA</sequence>
<keyword evidence="4 6" id="KW-0456">Lyase</keyword>
<dbReference type="EMBL" id="LR134155">
    <property type="protein sequence ID" value="VEA68371.1"/>
    <property type="molecule type" value="Genomic_DNA"/>
</dbReference>
<evidence type="ECO:0000256" key="3">
    <source>
        <dbReference type="ARBA" id="ARBA00011233"/>
    </source>
</evidence>
<protein>
    <submittedName>
        <fullName evidence="6">2-dehydro-3-deoxy-6-phosphogalactonate aldolase</fullName>
        <ecNumber evidence="6">4.1.2.21</ecNumber>
    </submittedName>
</protein>
<organism evidence="6 7">
    <name type="scientific">Serratia rubidaea</name>
    <name type="common">Serratia marinorubra</name>
    <dbReference type="NCBI Taxonomy" id="61652"/>
    <lineage>
        <taxon>Bacteria</taxon>
        <taxon>Pseudomonadati</taxon>
        <taxon>Pseudomonadota</taxon>
        <taxon>Gammaproteobacteria</taxon>
        <taxon>Enterobacterales</taxon>
        <taxon>Yersiniaceae</taxon>
        <taxon>Serratia</taxon>
    </lineage>
</organism>
<dbReference type="PROSITE" id="PS00160">
    <property type="entry name" value="ALDOLASE_KDPG_KHG_2"/>
    <property type="match status" value="1"/>
</dbReference>
<evidence type="ECO:0000256" key="2">
    <source>
        <dbReference type="ARBA" id="ARBA00006906"/>
    </source>
</evidence>
<dbReference type="Proteomes" id="UP000271603">
    <property type="component" value="Chromosome"/>
</dbReference>
<dbReference type="Pfam" id="PF01081">
    <property type="entry name" value="Aldolase"/>
    <property type="match status" value="1"/>
</dbReference>
<accession>A0A3S4JMB4</accession>
<dbReference type="RefSeq" id="WP_128143504.1">
    <property type="nucleotide sequence ID" value="NZ_JAQOZX010000001.1"/>
</dbReference>
<dbReference type="NCBIfam" id="NF006600">
    <property type="entry name" value="PRK09140.1"/>
    <property type="match status" value="1"/>
</dbReference>
<evidence type="ECO:0000256" key="4">
    <source>
        <dbReference type="ARBA" id="ARBA00023239"/>
    </source>
</evidence>
<comment type="similarity">
    <text evidence="2">Belongs to the KHG/KDPG aldolase family.</text>
</comment>
<evidence type="ECO:0000313" key="7">
    <source>
        <dbReference type="Proteomes" id="UP000271603"/>
    </source>
</evidence>
<dbReference type="STRING" id="61652.AXX16_2135"/>
<dbReference type="GO" id="GO:0008674">
    <property type="term" value="F:2-dehydro-3-deoxy-6-phosphogalactonate aldolase activity"/>
    <property type="evidence" value="ECO:0007669"/>
    <property type="project" value="UniProtKB-EC"/>
</dbReference>
<gene>
    <name evidence="6" type="primary">dgoA</name>
    <name evidence="6" type="ORF">NCTC9419_00402</name>
</gene>
<reference evidence="6 7" key="1">
    <citation type="submission" date="2018-12" db="EMBL/GenBank/DDBJ databases">
        <authorList>
            <consortium name="Pathogen Informatics"/>
        </authorList>
    </citation>
    <scope>NUCLEOTIDE SEQUENCE [LARGE SCALE GENOMIC DNA]</scope>
    <source>
        <strain evidence="6 7">NCTC9419</strain>
    </source>
</reference>
<dbReference type="PANTHER" id="PTHR30246">
    <property type="entry name" value="2-KETO-3-DEOXY-6-PHOSPHOGLUCONATE ALDOLASE"/>
    <property type="match status" value="1"/>
</dbReference>
<evidence type="ECO:0000313" key="6">
    <source>
        <dbReference type="EMBL" id="VEA68371.1"/>
    </source>
</evidence>
<proteinExistence type="inferred from homology"/>
<name>A0A3S4JMB4_SERRU</name>
<dbReference type="SUPFAM" id="SSF51569">
    <property type="entry name" value="Aldolase"/>
    <property type="match status" value="1"/>
</dbReference>
<dbReference type="InterPro" id="IPR013785">
    <property type="entry name" value="Aldolase_TIM"/>
</dbReference>
<dbReference type="CDD" id="cd00452">
    <property type="entry name" value="KDPG_aldolase"/>
    <property type="match status" value="1"/>
</dbReference>
<comment type="pathway">
    <text evidence="1">Carbohydrate acid metabolism.</text>
</comment>